<comment type="caution">
    <text evidence="2">The sequence shown here is derived from an EMBL/GenBank/DDBJ whole genome shotgun (WGS) entry which is preliminary data.</text>
</comment>
<dbReference type="Proteomes" id="UP001152797">
    <property type="component" value="Unassembled WGS sequence"/>
</dbReference>
<dbReference type="GO" id="GO:0006075">
    <property type="term" value="P:(1-&gt;3)-beta-D-glucan biosynthetic process"/>
    <property type="evidence" value="ECO:0007669"/>
    <property type="project" value="InterPro"/>
</dbReference>
<protein>
    <recommendedName>
        <fullName evidence="1">Glycosyl transferase 48 domain-containing protein</fullName>
    </recommendedName>
</protein>
<feature type="non-terminal residue" evidence="2">
    <location>
        <position position="110"/>
    </location>
</feature>
<sequence length="110" mass="12458">KNRVATQCRYLGFREHIYTGREGTVGKCHAAAEWTFGTIYQRFLSGMGTRMHYGHPDFVDGFWARNRGGMSKGSPVVNLSEDIFAGYNVHMREEASPHVDALEFEKGREA</sequence>
<evidence type="ECO:0000313" key="3">
    <source>
        <dbReference type="EMBL" id="CAL4786014.1"/>
    </source>
</evidence>
<evidence type="ECO:0000313" key="2">
    <source>
        <dbReference type="EMBL" id="CAI3998702.1"/>
    </source>
</evidence>
<dbReference type="EMBL" id="CAMXCT020002526">
    <property type="protein sequence ID" value="CAL1152077.1"/>
    <property type="molecule type" value="Genomic_DNA"/>
</dbReference>
<dbReference type="PANTHER" id="PTHR12741">
    <property type="entry name" value="LYST-INTERACTING PROTEIN LIP5 DOPAMINE RESPONSIVE PROTEIN DRG-1"/>
    <property type="match status" value="1"/>
</dbReference>
<organism evidence="2">
    <name type="scientific">Cladocopium goreaui</name>
    <dbReference type="NCBI Taxonomy" id="2562237"/>
    <lineage>
        <taxon>Eukaryota</taxon>
        <taxon>Sar</taxon>
        <taxon>Alveolata</taxon>
        <taxon>Dinophyceae</taxon>
        <taxon>Suessiales</taxon>
        <taxon>Symbiodiniaceae</taxon>
        <taxon>Cladocopium</taxon>
    </lineage>
</organism>
<dbReference type="EMBL" id="CAMXCT010002526">
    <property type="protein sequence ID" value="CAI3998702.1"/>
    <property type="molecule type" value="Genomic_DNA"/>
</dbReference>
<gene>
    <name evidence="2" type="ORF">C1SCF055_LOCUS24977</name>
</gene>
<accession>A0A9P1CUB1</accession>
<dbReference type="Pfam" id="PF02364">
    <property type="entry name" value="Glucan_synthase"/>
    <property type="match status" value="1"/>
</dbReference>
<name>A0A9P1CUB1_9DINO</name>
<dbReference type="GO" id="GO:0000148">
    <property type="term" value="C:1,3-beta-D-glucan synthase complex"/>
    <property type="evidence" value="ECO:0007669"/>
    <property type="project" value="InterPro"/>
</dbReference>
<evidence type="ECO:0000259" key="1">
    <source>
        <dbReference type="Pfam" id="PF02364"/>
    </source>
</evidence>
<keyword evidence="4" id="KW-1185">Reference proteome</keyword>
<proteinExistence type="predicted"/>
<dbReference type="GO" id="GO:0005886">
    <property type="term" value="C:plasma membrane"/>
    <property type="evidence" value="ECO:0007669"/>
    <property type="project" value="TreeGrafter"/>
</dbReference>
<dbReference type="OrthoDB" id="417272at2759"/>
<evidence type="ECO:0000313" key="4">
    <source>
        <dbReference type="Proteomes" id="UP001152797"/>
    </source>
</evidence>
<reference evidence="3 4" key="2">
    <citation type="submission" date="2024-05" db="EMBL/GenBank/DDBJ databases">
        <authorList>
            <person name="Chen Y."/>
            <person name="Shah S."/>
            <person name="Dougan E. K."/>
            <person name="Thang M."/>
            <person name="Chan C."/>
        </authorList>
    </citation>
    <scope>NUCLEOTIDE SEQUENCE [LARGE SCALE GENOMIC DNA]</scope>
</reference>
<dbReference type="EMBL" id="CAMXCT030002526">
    <property type="protein sequence ID" value="CAL4786014.1"/>
    <property type="molecule type" value="Genomic_DNA"/>
</dbReference>
<dbReference type="AlphaFoldDB" id="A0A9P1CUB1"/>
<dbReference type="PANTHER" id="PTHR12741:SF48">
    <property type="entry name" value="1,3-BETA-GLUCAN SYNTHASE COMPONENT FKS1-RELATED"/>
    <property type="match status" value="1"/>
</dbReference>
<reference evidence="2" key="1">
    <citation type="submission" date="2022-10" db="EMBL/GenBank/DDBJ databases">
        <authorList>
            <person name="Chen Y."/>
            <person name="Dougan E. K."/>
            <person name="Chan C."/>
            <person name="Rhodes N."/>
            <person name="Thang M."/>
        </authorList>
    </citation>
    <scope>NUCLEOTIDE SEQUENCE</scope>
</reference>
<dbReference type="GO" id="GO:0003843">
    <property type="term" value="F:1,3-beta-D-glucan synthase activity"/>
    <property type="evidence" value="ECO:0007669"/>
    <property type="project" value="InterPro"/>
</dbReference>
<dbReference type="InterPro" id="IPR003440">
    <property type="entry name" value="Glyco_trans_48_dom"/>
</dbReference>
<feature type="non-terminal residue" evidence="2">
    <location>
        <position position="1"/>
    </location>
</feature>
<feature type="domain" description="Glycosyl transferase 48" evidence="1">
    <location>
        <begin position="10"/>
        <end position="109"/>
    </location>
</feature>